<dbReference type="SUPFAM" id="SSF53756">
    <property type="entry name" value="UDP-Glycosyltransferase/glycogen phosphorylase"/>
    <property type="match status" value="1"/>
</dbReference>
<keyword evidence="3" id="KW-1185">Reference proteome</keyword>
<dbReference type="PANTHER" id="PTHR45947">
    <property type="entry name" value="SULFOQUINOVOSYL TRANSFERASE SQD2"/>
    <property type="match status" value="1"/>
</dbReference>
<dbReference type="Proteomes" id="UP000258927">
    <property type="component" value="Chromosome"/>
</dbReference>
<reference evidence="2 3" key="1">
    <citation type="submission" date="2017-05" db="EMBL/GenBank/DDBJ databases">
        <title>Genome Analysis of Maritalea myrionectae HL2708#5.</title>
        <authorList>
            <consortium name="Cotde Inc.-PKNU"/>
            <person name="Jang D."/>
            <person name="Oh H.-M."/>
        </authorList>
    </citation>
    <scope>NUCLEOTIDE SEQUENCE [LARGE SCALE GENOMIC DNA]</scope>
    <source>
        <strain evidence="2 3">HL2708#5</strain>
    </source>
</reference>
<dbReference type="EMBL" id="CP021330">
    <property type="protein sequence ID" value="AVX04031.1"/>
    <property type="molecule type" value="Genomic_DNA"/>
</dbReference>
<dbReference type="Pfam" id="PF13439">
    <property type="entry name" value="Glyco_transf_4"/>
    <property type="match status" value="1"/>
</dbReference>
<dbReference type="RefSeq" id="WP_117395452.1">
    <property type="nucleotide sequence ID" value="NZ_CP021330.1"/>
</dbReference>
<dbReference type="InterPro" id="IPR028098">
    <property type="entry name" value="Glyco_trans_4-like_N"/>
</dbReference>
<name>A0A2R4MDB4_9HYPH</name>
<dbReference type="KEGG" id="mmyr:MXMO3_01501"/>
<protein>
    <submittedName>
        <fullName evidence="2">GDP-mannose-dependent alpha-mannosyltransferase</fullName>
    </submittedName>
</protein>
<accession>A0A2R4MDB4</accession>
<keyword evidence="2" id="KW-0808">Transferase</keyword>
<dbReference type="CDD" id="cd03814">
    <property type="entry name" value="GT4-like"/>
    <property type="match status" value="1"/>
</dbReference>
<organism evidence="2 3">
    <name type="scientific">Maritalea myrionectae</name>
    <dbReference type="NCBI Taxonomy" id="454601"/>
    <lineage>
        <taxon>Bacteria</taxon>
        <taxon>Pseudomonadati</taxon>
        <taxon>Pseudomonadota</taxon>
        <taxon>Alphaproteobacteria</taxon>
        <taxon>Hyphomicrobiales</taxon>
        <taxon>Devosiaceae</taxon>
        <taxon>Maritalea</taxon>
    </lineage>
</organism>
<evidence type="ECO:0000259" key="1">
    <source>
        <dbReference type="Pfam" id="PF13439"/>
    </source>
</evidence>
<feature type="domain" description="Glycosyltransferase subfamily 4-like N-terminal" evidence="1">
    <location>
        <begin position="15"/>
        <end position="167"/>
    </location>
</feature>
<sequence length="341" mass="38229">MTRLLIVTDAWHPQVNGVVRCLDKVGQELRAIGYQVDYLTPERFWTMPLPTYPEIRLSLAWLGEIGHIIEQYDPDHIHIATEGPLGLMARYICTAQHWAFTTSYHTRFPEYVAARIPVPCEWSYAYLRWFHEAATHTLAPTRSVVEDLKDKDFQHVVEWTRGVDSTRFVPGEKTLFQNLPGPHLLCVGRVSVEKNVEAFLRLNVPGTKIVVGDGPQRAELETNYPDAVFVGRKQGEELTAHYQSADVFVFPSKTDTFGNVMLEAMACGVPVAAYPVMGPIDVLTDPRAGVMDDDLAVATEKALKLKRADAHSFALNYSWAACAALFRQYLVPVASGRERAA</sequence>
<evidence type="ECO:0000313" key="2">
    <source>
        <dbReference type="EMBL" id="AVX04031.1"/>
    </source>
</evidence>
<keyword evidence="2" id="KW-0328">Glycosyltransferase</keyword>
<dbReference type="InterPro" id="IPR050194">
    <property type="entry name" value="Glycosyltransferase_grp1"/>
</dbReference>
<dbReference type="Gene3D" id="3.40.50.2000">
    <property type="entry name" value="Glycogen Phosphorylase B"/>
    <property type="match status" value="2"/>
</dbReference>
<dbReference type="PANTHER" id="PTHR45947:SF3">
    <property type="entry name" value="SULFOQUINOVOSYL TRANSFERASE SQD2"/>
    <property type="match status" value="1"/>
</dbReference>
<proteinExistence type="predicted"/>
<dbReference type="Pfam" id="PF13692">
    <property type="entry name" value="Glyco_trans_1_4"/>
    <property type="match status" value="1"/>
</dbReference>
<dbReference type="AlphaFoldDB" id="A0A2R4MDB4"/>
<evidence type="ECO:0000313" key="3">
    <source>
        <dbReference type="Proteomes" id="UP000258927"/>
    </source>
</evidence>
<dbReference type="STRING" id="1122213.GCA_000423365_01293"/>
<dbReference type="PROSITE" id="PS00290">
    <property type="entry name" value="IG_MHC"/>
    <property type="match status" value="1"/>
</dbReference>
<dbReference type="InterPro" id="IPR003006">
    <property type="entry name" value="Ig/MHC_CS"/>
</dbReference>
<dbReference type="GO" id="GO:0016757">
    <property type="term" value="F:glycosyltransferase activity"/>
    <property type="evidence" value="ECO:0007669"/>
    <property type="project" value="UniProtKB-KW"/>
</dbReference>
<gene>
    <name evidence="2" type="ORF">MXMO3_01501</name>
</gene>